<accession>A0A9P6SKQ1</accession>
<evidence type="ECO:0000313" key="3">
    <source>
        <dbReference type="Proteomes" id="UP000785200"/>
    </source>
</evidence>
<gene>
    <name evidence="2" type="ORF">D0Z07_8018</name>
</gene>
<dbReference type="OrthoDB" id="1696280at2759"/>
<dbReference type="SUPFAM" id="SSF52096">
    <property type="entry name" value="ClpP/crotonase"/>
    <property type="match status" value="1"/>
</dbReference>
<feature type="domain" description="GOLD" evidence="1">
    <location>
        <begin position="1"/>
        <end position="67"/>
    </location>
</feature>
<dbReference type="PROSITE" id="PS50866">
    <property type="entry name" value="GOLD"/>
    <property type="match status" value="1"/>
</dbReference>
<organism evidence="2 3">
    <name type="scientific">Hyphodiscus hymeniophilus</name>
    <dbReference type="NCBI Taxonomy" id="353542"/>
    <lineage>
        <taxon>Eukaryota</taxon>
        <taxon>Fungi</taxon>
        <taxon>Dikarya</taxon>
        <taxon>Ascomycota</taxon>
        <taxon>Pezizomycotina</taxon>
        <taxon>Leotiomycetes</taxon>
        <taxon>Helotiales</taxon>
        <taxon>Hyphodiscaceae</taxon>
        <taxon>Hyphodiscus</taxon>
    </lineage>
</organism>
<dbReference type="InterPro" id="IPR001753">
    <property type="entry name" value="Enoyl-CoA_hydra/iso"/>
</dbReference>
<dbReference type="GO" id="GO:0004165">
    <property type="term" value="F:delta(3)-delta(2)-enoyl-CoA isomerase activity"/>
    <property type="evidence" value="ECO:0007669"/>
    <property type="project" value="TreeGrafter"/>
</dbReference>
<dbReference type="InterPro" id="IPR009038">
    <property type="entry name" value="GOLD_dom"/>
</dbReference>
<dbReference type="AlphaFoldDB" id="A0A9P6SKQ1"/>
<dbReference type="Proteomes" id="UP000785200">
    <property type="component" value="Unassembled WGS sequence"/>
</dbReference>
<dbReference type="Gene3D" id="3.90.226.10">
    <property type="entry name" value="2-enoyl-CoA Hydratase, Chain A, domain 1"/>
    <property type="match status" value="1"/>
</dbReference>
<dbReference type="InterPro" id="IPR029045">
    <property type="entry name" value="ClpP/crotonase-like_dom_sf"/>
</dbReference>
<dbReference type="PANTHER" id="PTHR11941">
    <property type="entry name" value="ENOYL-COA HYDRATASE-RELATED"/>
    <property type="match status" value="1"/>
</dbReference>
<dbReference type="Pfam" id="PF00378">
    <property type="entry name" value="ECH_1"/>
    <property type="match status" value="1"/>
</dbReference>
<protein>
    <recommendedName>
        <fullName evidence="1">GOLD domain-containing protein</fullName>
    </recommendedName>
</protein>
<dbReference type="GO" id="GO:0005777">
    <property type="term" value="C:peroxisome"/>
    <property type="evidence" value="ECO:0007669"/>
    <property type="project" value="TreeGrafter"/>
</dbReference>
<name>A0A9P6SKQ1_9HELO</name>
<dbReference type="PANTHER" id="PTHR11941:SF75">
    <property type="entry name" value="ENOYL-COA HYDRATASE_ISOMERASE FAMILY PROTEIN"/>
    <property type="match status" value="1"/>
</dbReference>
<comment type="caution">
    <text evidence="2">The sequence shown here is derived from an EMBL/GenBank/DDBJ whole genome shotgun (WGS) entry which is preliminary data.</text>
</comment>
<dbReference type="EMBL" id="VNKQ01000017">
    <property type="protein sequence ID" value="KAG0645924.1"/>
    <property type="molecule type" value="Genomic_DNA"/>
</dbReference>
<dbReference type="GO" id="GO:0006635">
    <property type="term" value="P:fatty acid beta-oxidation"/>
    <property type="evidence" value="ECO:0007669"/>
    <property type="project" value="TreeGrafter"/>
</dbReference>
<proteinExistence type="predicted"/>
<dbReference type="CDD" id="cd06558">
    <property type="entry name" value="crotonase-like"/>
    <property type="match status" value="1"/>
</dbReference>
<evidence type="ECO:0000313" key="2">
    <source>
        <dbReference type="EMBL" id="KAG0645924.1"/>
    </source>
</evidence>
<sequence length="277" mass="30498">MATKTLFTVPVLVSPNSDKSNGSFVCTSSAPGVYLLTFTSPPDNRLTTAFCQAFILSLDIIEFSYPTGVVITTSGIPKFYSNGLDIEHLNSTKGFFADSLFALFTRLLTYPMPTIALINGHAFAGGFMVAMYHDYRIFNPSRGFLCLNELDLGMPLQPPMSSIFRQKVVAPHVYRSLLLEAKRFGAKEALEGGLVDALGTLDEALTFVADRKLTEKSKTGVYGLLKREMFRETVALIDGYEGSDKYGGGLTEKEDARKKEGKSRVAEWERNAIKAKL</sequence>
<evidence type="ECO:0000259" key="1">
    <source>
        <dbReference type="PROSITE" id="PS50866"/>
    </source>
</evidence>
<reference evidence="2" key="1">
    <citation type="submission" date="2019-07" db="EMBL/GenBank/DDBJ databases">
        <title>Hyphodiscus hymeniophilus genome sequencing and assembly.</title>
        <authorList>
            <person name="Kramer G."/>
            <person name="Nodwell J."/>
        </authorList>
    </citation>
    <scope>NUCLEOTIDE SEQUENCE</scope>
    <source>
        <strain evidence="2">ATCC 34498</strain>
    </source>
</reference>
<keyword evidence="3" id="KW-1185">Reference proteome</keyword>